<dbReference type="OrthoDB" id="2439595at2759"/>
<protein>
    <submittedName>
        <fullName evidence="3">Uncharacterized protein</fullName>
    </submittedName>
</protein>
<evidence type="ECO:0000313" key="3">
    <source>
        <dbReference type="EMBL" id="GJJ71781.1"/>
    </source>
</evidence>
<reference evidence="3" key="2">
    <citation type="journal article" date="2022" name="Microbiol. Resour. Announc.">
        <title>Whole-Genome Sequence of Entomortierella parvispora E1425, a Mucoromycotan Fungus Associated with Burkholderiaceae-Related Endosymbiotic Bacteria.</title>
        <authorList>
            <person name="Herlambang A."/>
            <person name="Guo Y."/>
            <person name="Takashima Y."/>
            <person name="Narisawa K."/>
            <person name="Ohta H."/>
            <person name="Nishizawa T."/>
        </authorList>
    </citation>
    <scope>NUCLEOTIDE SEQUENCE</scope>
    <source>
        <strain evidence="3">E1425</strain>
    </source>
</reference>
<accession>A0A9P3H7X9</accession>
<evidence type="ECO:0000256" key="2">
    <source>
        <dbReference type="SAM" id="MobiDB-lite"/>
    </source>
</evidence>
<comment type="caution">
    <text evidence="3">The sequence shown here is derived from an EMBL/GenBank/DDBJ whole genome shotgun (WGS) entry which is preliminary data.</text>
</comment>
<keyword evidence="4" id="KW-1185">Reference proteome</keyword>
<sequence length="408" mass="46446">MKDAFGGKKRPRAVTQAEDSEDWQPVSIENEVSTNQVAIVSRTAAAGDVDQWTSLDMHPVQSISEDHQQHAIAAPSQPAAHAVFNENKRLQKQISNLETKLHQMTIDFQHASTGYRKVSNDLQYLKADYNELLRHYNALRYHNQDMINKKDLAEKDYNDLYQKHFAIVGALQVTNDDHSTIKRKLTDMMVAIEHLVAAGLGEGSVNLNRDAAVGLFMEQGLLQSLSVDVQLLESFHLSHCLETSIMKILMNHLFKNPLRYIFGRAREFEVVCRSVEKQGSTVSDRWRQELCKLIAKDSKKMMEMKKRAVRKTSLDIKNMISKVCLNVNDTDVIDTIENLCDQAFVLSYAMFGMESRIYPESPRVDSPYNSATMDMVWGSNPEGLVSMVIHPVFRDSETIFLKSRVWCS</sequence>
<feature type="coiled-coil region" evidence="1">
    <location>
        <begin position="80"/>
        <end position="107"/>
    </location>
</feature>
<keyword evidence="1" id="KW-0175">Coiled coil</keyword>
<evidence type="ECO:0000256" key="1">
    <source>
        <dbReference type="SAM" id="Coils"/>
    </source>
</evidence>
<dbReference type="Proteomes" id="UP000827284">
    <property type="component" value="Unassembled WGS sequence"/>
</dbReference>
<reference evidence="3" key="1">
    <citation type="submission" date="2021-11" db="EMBL/GenBank/DDBJ databases">
        <authorList>
            <person name="Herlambang A."/>
            <person name="Guo Y."/>
            <person name="Takashima Y."/>
            <person name="Nishizawa T."/>
        </authorList>
    </citation>
    <scope>NUCLEOTIDE SEQUENCE</scope>
    <source>
        <strain evidence="3">E1425</strain>
    </source>
</reference>
<gene>
    <name evidence="3" type="ORF">EMPS_04138</name>
</gene>
<feature type="region of interest" description="Disordered" evidence="2">
    <location>
        <begin position="1"/>
        <end position="29"/>
    </location>
</feature>
<organism evidence="3 4">
    <name type="scientific">Entomortierella parvispora</name>
    <dbReference type="NCBI Taxonomy" id="205924"/>
    <lineage>
        <taxon>Eukaryota</taxon>
        <taxon>Fungi</taxon>
        <taxon>Fungi incertae sedis</taxon>
        <taxon>Mucoromycota</taxon>
        <taxon>Mortierellomycotina</taxon>
        <taxon>Mortierellomycetes</taxon>
        <taxon>Mortierellales</taxon>
        <taxon>Mortierellaceae</taxon>
        <taxon>Entomortierella</taxon>
    </lineage>
</organism>
<dbReference type="AlphaFoldDB" id="A0A9P3H7X9"/>
<evidence type="ECO:0000313" key="4">
    <source>
        <dbReference type="Proteomes" id="UP000827284"/>
    </source>
</evidence>
<proteinExistence type="predicted"/>
<name>A0A9P3H7X9_9FUNG</name>
<dbReference type="EMBL" id="BQFW01000006">
    <property type="protein sequence ID" value="GJJ71781.1"/>
    <property type="molecule type" value="Genomic_DNA"/>
</dbReference>